<feature type="region of interest" description="Disordered" evidence="1">
    <location>
        <begin position="1"/>
        <end position="30"/>
    </location>
</feature>
<name>A0A843VDH5_COLES</name>
<reference evidence="3" key="1">
    <citation type="submission" date="2017-07" db="EMBL/GenBank/DDBJ databases">
        <title>Taro Niue Genome Assembly and Annotation.</title>
        <authorList>
            <person name="Atibalentja N."/>
            <person name="Keating K."/>
            <person name="Fields C.J."/>
        </authorList>
    </citation>
    <scope>NUCLEOTIDE SEQUENCE</scope>
    <source>
        <strain evidence="3">Niue_2</strain>
        <tissue evidence="3">Leaf</tissue>
    </source>
</reference>
<feature type="domain" description="F-box" evidence="2">
    <location>
        <begin position="35"/>
        <end position="68"/>
    </location>
</feature>
<proteinExistence type="predicted"/>
<dbReference type="InterPro" id="IPR001810">
    <property type="entry name" value="F-box_dom"/>
</dbReference>
<dbReference type="AlphaFoldDB" id="A0A843VDH5"/>
<evidence type="ECO:0000256" key="1">
    <source>
        <dbReference type="SAM" id="MobiDB-lite"/>
    </source>
</evidence>
<accession>A0A843VDH5</accession>
<gene>
    <name evidence="3" type="ORF">Taro_025877</name>
</gene>
<dbReference type="InterPro" id="IPR050232">
    <property type="entry name" value="FBL13/AtMIF1-like"/>
</dbReference>
<comment type="caution">
    <text evidence="3">The sequence shown here is derived from an EMBL/GenBank/DDBJ whole genome shotgun (WGS) entry which is preliminary data.</text>
</comment>
<organism evidence="3 4">
    <name type="scientific">Colocasia esculenta</name>
    <name type="common">Wild taro</name>
    <name type="synonym">Arum esculentum</name>
    <dbReference type="NCBI Taxonomy" id="4460"/>
    <lineage>
        <taxon>Eukaryota</taxon>
        <taxon>Viridiplantae</taxon>
        <taxon>Streptophyta</taxon>
        <taxon>Embryophyta</taxon>
        <taxon>Tracheophyta</taxon>
        <taxon>Spermatophyta</taxon>
        <taxon>Magnoliopsida</taxon>
        <taxon>Liliopsida</taxon>
        <taxon>Araceae</taxon>
        <taxon>Aroideae</taxon>
        <taxon>Colocasieae</taxon>
        <taxon>Colocasia</taxon>
    </lineage>
</organism>
<dbReference type="EMBL" id="NMUH01001536">
    <property type="protein sequence ID" value="MQL93236.1"/>
    <property type="molecule type" value="Genomic_DNA"/>
</dbReference>
<dbReference type="OrthoDB" id="692863at2759"/>
<evidence type="ECO:0000313" key="3">
    <source>
        <dbReference type="EMBL" id="MQL93236.1"/>
    </source>
</evidence>
<evidence type="ECO:0000259" key="2">
    <source>
        <dbReference type="Pfam" id="PF00646"/>
    </source>
</evidence>
<dbReference type="Gene3D" id="1.20.1280.50">
    <property type="match status" value="1"/>
</dbReference>
<dbReference type="PANTHER" id="PTHR31900">
    <property type="entry name" value="F-BOX/RNI SUPERFAMILY PROTEIN-RELATED"/>
    <property type="match status" value="1"/>
</dbReference>
<dbReference type="SUPFAM" id="SSF52047">
    <property type="entry name" value="RNI-like"/>
    <property type="match status" value="1"/>
</dbReference>
<dbReference type="SUPFAM" id="SSF81383">
    <property type="entry name" value="F-box domain"/>
    <property type="match status" value="1"/>
</dbReference>
<keyword evidence="4" id="KW-1185">Reference proteome</keyword>
<dbReference type="Proteomes" id="UP000652761">
    <property type="component" value="Unassembled WGS sequence"/>
</dbReference>
<evidence type="ECO:0000313" key="4">
    <source>
        <dbReference type="Proteomes" id="UP000652761"/>
    </source>
</evidence>
<sequence length="428" mass="49134">MDRHGSTVGTQWRTRTRARTEPCPATNGRPGADRLSALSDELLLHILSFLGIRKAISTSFLSRRWRYLHHYLSSLDFSQGWDHGSAWFIDRVLLLHAAPRIELFRLSIRVDSVDSSACGRQIDSRILFAVRRGVRVLDLDILDEDPYDSDSNEGNYGLPPWNVEDFSVRNCHLRLPSHIRLVSLKKMRLSLTEFRDDALKRLLLGCPLLQSLELVRWNKASDLVVDARESRKLEELLIVERFDDDLPKHYPMKMQNDAPSVKYLRFHGAALRRQYEVRDLSSLDAASFDLDESRVLYEAADVFTTGLLLRIHQVRVLKLCTWSLQALSIREQRGDLVSAFPCVTTLELKIELEEPELLANILSALCACNKLRTLVLCIMMEFHNCDSDETESPRVLLALDSDIVMRDLKTIMIQGLTRYNHHLGEEDV</sequence>
<dbReference type="PANTHER" id="PTHR31900:SF32">
    <property type="entry name" value="F-BOX_RNI_FBD-LIKE DOMAIN PROTEIN"/>
    <property type="match status" value="1"/>
</dbReference>
<dbReference type="InterPro" id="IPR036047">
    <property type="entry name" value="F-box-like_dom_sf"/>
</dbReference>
<protein>
    <recommendedName>
        <fullName evidence="2">F-box domain-containing protein</fullName>
    </recommendedName>
</protein>
<dbReference type="Pfam" id="PF00646">
    <property type="entry name" value="F-box"/>
    <property type="match status" value="1"/>
</dbReference>